<evidence type="ECO:0000313" key="3">
    <source>
        <dbReference type="Proteomes" id="UP000011728"/>
    </source>
</evidence>
<feature type="transmembrane region" description="Helical" evidence="1">
    <location>
        <begin position="329"/>
        <end position="351"/>
    </location>
</feature>
<dbReference type="Proteomes" id="UP000011728">
    <property type="component" value="Chromosome"/>
</dbReference>
<feature type="transmembrane region" description="Helical" evidence="1">
    <location>
        <begin position="21"/>
        <end position="46"/>
    </location>
</feature>
<evidence type="ECO:0000313" key="2">
    <source>
        <dbReference type="EMBL" id="AGF56666.1"/>
    </source>
</evidence>
<protein>
    <submittedName>
        <fullName evidence="2">Putative glucitol transport protein GutA</fullName>
    </submittedName>
</protein>
<dbReference type="SUPFAM" id="SSF103473">
    <property type="entry name" value="MFS general substrate transporter"/>
    <property type="match status" value="1"/>
</dbReference>
<feature type="transmembrane region" description="Helical" evidence="1">
    <location>
        <begin position="160"/>
        <end position="180"/>
    </location>
</feature>
<dbReference type="PATRIC" id="fig|931276.5.peg.2922"/>
<dbReference type="InterPro" id="IPR036259">
    <property type="entry name" value="MFS_trans_sf"/>
</dbReference>
<dbReference type="KEGG" id="csr:Cspa_c29050"/>
<dbReference type="GO" id="GO:0005886">
    <property type="term" value="C:plasma membrane"/>
    <property type="evidence" value="ECO:0007669"/>
    <property type="project" value="TreeGrafter"/>
</dbReference>
<dbReference type="InterPro" id="IPR039672">
    <property type="entry name" value="MFS_2"/>
</dbReference>
<proteinExistence type="predicted"/>
<dbReference type="Pfam" id="PF13347">
    <property type="entry name" value="MFS_2"/>
    <property type="match status" value="1"/>
</dbReference>
<feature type="transmembrane region" description="Helical" evidence="1">
    <location>
        <begin position="278"/>
        <end position="298"/>
    </location>
</feature>
<feature type="transmembrane region" description="Helical" evidence="1">
    <location>
        <begin position="192"/>
        <end position="210"/>
    </location>
</feature>
<dbReference type="AlphaFoldDB" id="M1MPK4"/>
<dbReference type="CDD" id="cd17332">
    <property type="entry name" value="MFS_MelB_like"/>
    <property type="match status" value="1"/>
</dbReference>
<dbReference type="eggNOG" id="COG2211">
    <property type="taxonomic scope" value="Bacteria"/>
</dbReference>
<sequence length="458" mass="50827">MNSLDKNNSFNKSEKLSFSEKLAFGGGNIGATLVMQTISSFLMFFYTDVYKISAVAAGSLFLVARVLDSIVDFSMGYLVDKTKSRWGKFRPYVMFGCLPLCVLGVLCFTVPDFNDTGKLIYAYATYLLVMVLYSVVTIPCTAILPAITQDPDQRVKLNNYPQFLGMAALMFVVTFTMPLVEMLGGGNQGKGFFTTMVIYCSIALLLFIFWSMKVRERIVIESKEELILKEALPTLFKNKYLLLLVGTFVFYMSGFTIRNTIQMYYLIYSVKRPDLIPTVGLLSMLPLILTILLVPVLVGKIGKKNALMLGIAIVLLSNIGQYFVSFDNITMICVLTVTGGIGGGLFVPLVWGMLPDTVDYADWKFGKRTEGIISSTFIFAQKAASGLAGYIVGIVLVFVGYIPNAMQSAETMKGISFLYNIAGAILVGIALIFMLFYDLDAKKYNKIIEDLHNRIKKD</sequence>
<keyword evidence="1" id="KW-0812">Transmembrane</keyword>
<keyword evidence="3" id="KW-1185">Reference proteome</keyword>
<feature type="transmembrane region" description="Helical" evidence="1">
    <location>
        <begin position="305"/>
        <end position="323"/>
    </location>
</feature>
<dbReference type="RefSeq" id="WP_015392985.1">
    <property type="nucleotide sequence ID" value="NC_020291.1"/>
</dbReference>
<feature type="transmembrane region" description="Helical" evidence="1">
    <location>
        <begin position="372"/>
        <end position="402"/>
    </location>
</feature>
<feature type="transmembrane region" description="Helical" evidence="1">
    <location>
        <begin position="240"/>
        <end position="258"/>
    </location>
</feature>
<name>M1MPK4_9CLOT</name>
<dbReference type="NCBIfam" id="TIGR00792">
    <property type="entry name" value="gph"/>
    <property type="match status" value="1"/>
</dbReference>
<feature type="transmembrane region" description="Helical" evidence="1">
    <location>
        <begin position="123"/>
        <end position="148"/>
    </location>
</feature>
<dbReference type="PANTHER" id="PTHR11328">
    <property type="entry name" value="MAJOR FACILITATOR SUPERFAMILY DOMAIN-CONTAINING PROTEIN"/>
    <property type="match status" value="1"/>
</dbReference>
<feature type="transmembrane region" description="Helical" evidence="1">
    <location>
        <begin position="92"/>
        <end position="111"/>
    </location>
</feature>
<evidence type="ECO:0000256" key="1">
    <source>
        <dbReference type="SAM" id="Phobius"/>
    </source>
</evidence>
<dbReference type="GO" id="GO:0015293">
    <property type="term" value="F:symporter activity"/>
    <property type="evidence" value="ECO:0007669"/>
    <property type="project" value="InterPro"/>
</dbReference>
<dbReference type="EMBL" id="CP004121">
    <property type="protein sequence ID" value="AGF56666.1"/>
    <property type="molecule type" value="Genomic_DNA"/>
</dbReference>
<dbReference type="OrthoDB" id="9764596at2"/>
<keyword evidence="1" id="KW-1133">Transmembrane helix</keyword>
<feature type="transmembrane region" description="Helical" evidence="1">
    <location>
        <begin position="417"/>
        <end position="437"/>
    </location>
</feature>
<keyword evidence="1" id="KW-0472">Membrane</keyword>
<reference evidence="2 3" key="1">
    <citation type="submission" date="2013-02" db="EMBL/GenBank/DDBJ databases">
        <title>Genome sequence of Clostridium saccharoperbutylacetonicum N1-4(HMT).</title>
        <authorList>
            <person name="Poehlein A."/>
            <person name="Daniel R."/>
        </authorList>
    </citation>
    <scope>NUCLEOTIDE SEQUENCE [LARGE SCALE GENOMIC DNA]</scope>
    <source>
        <strain evidence="3">N1-4(HMT)</strain>
    </source>
</reference>
<dbReference type="GO" id="GO:0008643">
    <property type="term" value="P:carbohydrate transport"/>
    <property type="evidence" value="ECO:0007669"/>
    <property type="project" value="InterPro"/>
</dbReference>
<dbReference type="PANTHER" id="PTHR11328:SF24">
    <property type="entry name" value="MAJOR FACILITATOR SUPERFAMILY (MFS) PROFILE DOMAIN-CONTAINING PROTEIN"/>
    <property type="match status" value="1"/>
</dbReference>
<dbReference type="GO" id="GO:0006814">
    <property type="term" value="P:sodium ion transport"/>
    <property type="evidence" value="ECO:0007669"/>
    <property type="project" value="InterPro"/>
</dbReference>
<dbReference type="HOGENOM" id="CLU_027408_0_3_9"/>
<dbReference type="Gene3D" id="1.20.1250.20">
    <property type="entry name" value="MFS general substrate transporter like domains"/>
    <property type="match status" value="2"/>
</dbReference>
<organism evidence="2 3">
    <name type="scientific">Clostridium saccharoperbutylacetonicum N1-4(HMT)</name>
    <dbReference type="NCBI Taxonomy" id="931276"/>
    <lineage>
        <taxon>Bacteria</taxon>
        <taxon>Bacillati</taxon>
        <taxon>Bacillota</taxon>
        <taxon>Clostridia</taxon>
        <taxon>Eubacteriales</taxon>
        <taxon>Clostridiaceae</taxon>
        <taxon>Clostridium</taxon>
    </lineage>
</organism>
<gene>
    <name evidence="2" type="primary">gutA</name>
    <name evidence="2" type="ORF">Cspa_c29050</name>
</gene>
<dbReference type="InterPro" id="IPR001927">
    <property type="entry name" value="Na/Gal_symport"/>
</dbReference>
<accession>M1MPK4</accession>